<reference evidence="1 2" key="1">
    <citation type="submission" date="2019-02" db="EMBL/GenBank/DDBJ databases">
        <title>Deep-cultivation of Planctomycetes and their phenomic and genomic characterization uncovers novel biology.</title>
        <authorList>
            <person name="Wiegand S."/>
            <person name="Jogler M."/>
            <person name="Boedeker C."/>
            <person name="Pinto D."/>
            <person name="Vollmers J."/>
            <person name="Rivas-Marin E."/>
            <person name="Kohn T."/>
            <person name="Peeters S.H."/>
            <person name="Heuer A."/>
            <person name="Rast P."/>
            <person name="Oberbeckmann S."/>
            <person name="Bunk B."/>
            <person name="Jeske O."/>
            <person name="Meyerdierks A."/>
            <person name="Storesund J.E."/>
            <person name="Kallscheuer N."/>
            <person name="Luecker S."/>
            <person name="Lage O.M."/>
            <person name="Pohl T."/>
            <person name="Merkel B.J."/>
            <person name="Hornburger P."/>
            <person name="Mueller R.-W."/>
            <person name="Bruemmer F."/>
            <person name="Labrenz M."/>
            <person name="Spormann A.M."/>
            <person name="Op den Camp H."/>
            <person name="Overmann J."/>
            <person name="Amann R."/>
            <person name="Jetten M.S.M."/>
            <person name="Mascher T."/>
            <person name="Medema M.H."/>
            <person name="Devos D.P."/>
            <person name="Kaster A.-K."/>
            <person name="Ovreas L."/>
            <person name="Rohde M."/>
            <person name="Galperin M.Y."/>
            <person name="Jogler C."/>
        </authorList>
    </citation>
    <scope>NUCLEOTIDE SEQUENCE [LARGE SCALE GENOMIC DNA]</scope>
    <source>
        <strain evidence="1 2">K22_7</strain>
    </source>
</reference>
<dbReference type="InterPro" id="IPR008930">
    <property type="entry name" value="Terpenoid_cyclase/PrenylTrfase"/>
</dbReference>
<gene>
    <name evidence="1" type="ORF">K227x_60240</name>
</gene>
<dbReference type="OrthoDB" id="238862at2"/>
<protein>
    <recommendedName>
        <fullName evidence="3">Squalene cyclase C-terminal domain-containing protein</fullName>
    </recommendedName>
</protein>
<dbReference type="EMBL" id="CP036525">
    <property type="protein sequence ID" value="QDT07596.1"/>
    <property type="molecule type" value="Genomic_DNA"/>
</dbReference>
<sequence length="463" mass="51164">MPVWLVSLIIHLLMLLMLALITTKSGSIGSIVLTISQDGGNVANELTEFSIDTIELDGVSQELPVDLDLSLEPDRIESSIRIASLDPPIDPLAPLFDGPLLSGAVTKLSVLPSNMFAGRTGAMKQRLLKQAGGTKTTEDAVSLGLKWIQRQQLGDGSWSLRGPYADGGRNENKVSATSMAMLAFMGAGSTHRGGQYKKELWQAVRWLVKQQGRDGFMAGQAIDHEKMYAQAQATIALCELYAMTGDSWIRPFAQASCDFAVAAQSPQGGWRYRPRFDSDTSVTGWFVMGLQSGQVAGLEVDPYVWHRVAGYLDSVSASRVNDYYASGFSYMVGDAASPSMTAEGLLCRQYMGSDRNLPGMREGLGAIVANHPISYREPDVYYWYYATQSLHHFGGPLWKQWNDRLKVEVPAQQITRGPERGSWSPQNDAWGRHAGRLYTTCFSLYCLEVYYRHMPLYNPDDEV</sequence>
<proteinExistence type="predicted"/>
<name>A0A517NKF1_9BACT</name>
<dbReference type="SUPFAM" id="SSF48239">
    <property type="entry name" value="Terpenoid cyclases/Protein prenyltransferases"/>
    <property type="match status" value="1"/>
</dbReference>
<dbReference type="CDD" id="cd00688">
    <property type="entry name" value="ISOPREN_C2_like"/>
    <property type="match status" value="1"/>
</dbReference>
<evidence type="ECO:0008006" key="3">
    <source>
        <dbReference type="Google" id="ProtNLM"/>
    </source>
</evidence>
<dbReference type="KEGG" id="rlc:K227x_60240"/>
<accession>A0A517NKF1</accession>
<dbReference type="Proteomes" id="UP000318538">
    <property type="component" value="Chromosome"/>
</dbReference>
<dbReference type="Gene3D" id="1.50.10.20">
    <property type="match status" value="2"/>
</dbReference>
<evidence type="ECO:0000313" key="2">
    <source>
        <dbReference type="Proteomes" id="UP000318538"/>
    </source>
</evidence>
<dbReference type="AlphaFoldDB" id="A0A517NKF1"/>
<keyword evidence="2" id="KW-1185">Reference proteome</keyword>
<organism evidence="1 2">
    <name type="scientific">Rubripirellula lacrimiformis</name>
    <dbReference type="NCBI Taxonomy" id="1930273"/>
    <lineage>
        <taxon>Bacteria</taxon>
        <taxon>Pseudomonadati</taxon>
        <taxon>Planctomycetota</taxon>
        <taxon>Planctomycetia</taxon>
        <taxon>Pirellulales</taxon>
        <taxon>Pirellulaceae</taxon>
        <taxon>Rubripirellula</taxon>
    </lineage>
</organism>
<evidence type="ECO:0000313" key="1">
    <source>
        <dbReference type="EMBL" id="QDT07596.1"/>
    </source>
</evidence>